<reference evidence="5" key="1">
    <citation type="submission" date="2019-09" db="EMBL/GenBank/DDBJ databases">
        <title>Antimicrobial potential of Antarctic Bacteria.</title>
        <authorList>
            <person name="Benaud N."/>
            <person name="Edwards R.J."/>
            <person name="Ferrari B.C."/>
        </authorList>
    </citation>
    <scope>NUCLEOTIDE SEQUENCE [LARGE SCALE GENOMIC DNA]</scope>
    <source>
        <strain evidence="5">INR9</strain>
    </source>
</reference>
<sequence>MSMSSPEVHRLLAEAAARGAAPALEAGFGAAGLLDPRALTAAGPVLLVASERAVRNIPLAADLLAAGASHYGRTHPNPTTDDVIALSALIEQFRPRTIVAIGGGSTIDLAKAARLLCPDRLSIDAGLRGDTSSMRADPPEVIAVPTLAGTGAEVTPFATLYRNRRKVSLDAPAVRPERAVLDGSLVLSAPPEHSVPALLDALCHAVEAGWSRARTPESKRAAVVAREALVAHLSAPLAVRDVHQAQELLSATTLAGTAIAVSRTTAAHAFSYHLTAEYGIPHGFACAMSMSWVEKHLADRRPGICSPKVRAAAEAIRRVLARAEVDGLVESPRLSGGRLEAYIDAGLSTQTRLSGHPVRIDRDSARRFVMWDGFLTYPRGNAVASAHLLDSYA</sequence>
<dbReference type="PANTHER" id="PTHR11496:SF103">
    <property type="entry name" value="DEHYDROGENASE, PUTATIVE-RELATED"/>
    <property type="match status" value="1"/>
</dbReference>
<name>A0A7G6YAU7_9MICO</name>
<dbReference type="GO" id="GO:0046872">
    <property type="term" value="F:metal ion binding"/>
    <property type="evidence" value="ECO:0007669"/>
    <property type="project" value="InterPro"/>
</dbReference>
<dbReference type="InterPro" id="IPR056798">
    <property type="entry name" value="ADH_Fe_C"/>
</dbReference>
<evidence type="ECO:0000313" key="5">
    <source>
        <dbReference type="Proteomes" id="UP000515511"/>
    </source>
</evidence>
<gene>
    <name evidence="4" type="ORF">F1C12_11060</name>
</gene>
<feature type="domain" description="Alcohol dehydrogenase iron-type/glycerol dehydrogenase GldA" evidence="2">
    <location>
        <begin position="44"/>
        <end position="182"/>
    </location>
</feature>
<dbReference type="Pfam" id="PF25137">
    <property type="entry name" value="ADH_Fe_C"/>
    <property type="match status" value="1"/>
</dbReference>
<evidence type="ECO:0000259" key="3">
    <source>
        <dbReference type="Pfam" id="PF25137"/>
    </source>
</evidence>
<dbReference type="InterPro" id="IPR001670">
    <property type="entry name" value="ADH_Fe/GldA"/>
</dbReference>
<evidence type="ECO:0000313" key="4">
    <source>
        <dbReference type="EMBL" id="QNE35612.1"/>
    </source>
</evidence>
<dbReference type="Proteomes" id="UP000515511">
    <property type="component" value="Chromosome"/>
</dbReference>
<proteinExistence type="predicted"/>
<protein>
    <submittedName>
        <fullName evidence="4">Phosphonoacetaldehyde reductase</fullName>
    </submittedName>
</protein>
<feature type="domain" description="Fe-containing alcohol dehydrogenase-like C-terminal" evidence="3">
    <location>
        <begin position="198"/>
        <end position="304"/>
    </location>
</feature>
<dbReference type="AlphaFoldDB" id="A0A7G6YAU7"/>
<dbReference type="EMBL" id="CP043641">
    <property type="protein sequence ID" value="QNE35612.1"/>
    <property type="molecule type" value="Genomic_DNA"/>
</dbReference>
<evidence type="ECO:0000259" key="2">
    <source>
        <dbReference type="Pfam" id="PF00465"/>
    </source>
</evidence>
<organism evidence="4 5">
    <name type="scientific">Leifsonia shinshuensis</name>
    <dbReference type="NCBI Taxonomy" id="150026"/>
    <lineage>
        <taxon>Bacteria</taxon>
        <taxon>Bacillati</taxon>
        <taxon>Actinomycetota</taxon>
        <taxon>Actinomycetes</taxon>
        <taxon>Micrococcales</taxon>
        <taxon>Microbacteriaceae</taxon>
        <taxon>Leifsonia</taxon>
    </lineage>
</organism>
<dbReference type="InterPro" id="IPR039697">
    <property type="entry name" value="Alcohol_dehydrogenase_Fe"/>
</dbReference>
<dbReference type="Gene3D" id="3.40.50.1970">
    <property type="match status" value="1"/>
</dbReference>
<dbReference type="GO" id="GO:0004022">
    <property type="term" value="F:alcohol dehydrogenase (NAD+) activity"/>
    <property type="evidence" value="ECO:0007669"/>
    <property type="project" value="TreeGrafter"/>
</dbReference>
<dbReference type="SUPFAM" id="SSF56796">
    <property type="entry name" value="Dehydroquinate synthase-like"/>
    <property type="match status" value="1"/>
</dbReference>
<dbReference type="PANTHER" id="PTHR11496">
    <property type="entry name" value="ALCOHOL DEHYDROGENASE"/>
    <property type="match status" value="1"/>
</dbReference>
<dbReference type="Gene3D" id="1.20.1090.10">
    <property type="entry name" value="Dehydroquinate synthase-like - alpha domain"/>
    <property type="match status" value="1"/>
</dbReference>
<keyword evidence="1" id="KW-0560">Oxidoreductase</keyword>
<dbReference type="Pfam" id="PF00465">
    <property type="entry name" value="Fe-ADH"/>
    <property type="match status" value="1"/>
</dbReference>
<accession>A0A7G6YAU7</accession>
<evidence type="ECO:0000256" key="1">
    <source>
        <dbReference type="ARBA" id="ARBA00023002"/>
    </source>
</evidence>
<dbReference type="KEGG" id="lse:F1C12_11060"/>